<dbReference type="SUPFAM" id="SSF53448">
    <property type="entry name" value="Nucleotide-diphospho-sugar transferases"/>
    <property type="match status" value="1"/>
</dbReference>
<dbReference type="OrthoDB" id="1658288at2759"/>
<organism evidence="1 2">
    <name type="scientific">Pythium oligandrum</name>
    <name type="common">Mycoparasitic fungus</name>
    <dbReference type="NCBI Taxonomy" id="41045"/>
    <lineage>
        <taxon>Eukaryota</taxon>
        <taxon>Sar</taxon>
        <taxon>Stramenopiles</taxon>
        <taxon>Oomycota</taxon>
        <taxon>Peronosporomycetes</taxon>
        <taxon>Pythiales</taxon>
        <taxon>Pythiaceae</taxon>
        <taxon>Pythium</taxon>
    </lineage>
</organism>
<dbReference type="Proteomes" id="UP000794436">
    <property type="component" value="Unassembled WGS sequence"/>
</dbReference>
<gene>
    <name evidence="1" type="ORF">Poli38472_000240</name>
</gene>
<dbReference type="SMART" id="SM00028">
    <property type="entry name" value="TPR"/>
    <property type="match status" value="4"/>
</dbReference>
<dbReference type="Pfam" id="PF13181">
    <property type="entry name" value="TPR_8"/>
    <property type="match status" value="1"/>
</dbReference>
<name>A0A8K1CBY7_PYTOL</name>
<dbReference type="GO" id="GO:0006493">
    <property type="term" value="P:protein O-linked glycosylation"/>
    <property type="evidence" value="ECO:0007669"/>
    <property type="project" value="InterPro"/>
</dbReference>
<accession>A0A8K1CBY7</accession>
<dbReference type="SUPFAM" id="SSF48452">
    <property type="entry name" value="TPR-like"/>
    <property type="match status" value="1"/>
</dbReference>
<dbReference type="EMBL" id="SPLM01000108">
    <property type="protein sequence ID" value="TMW60198.1"/>
    <property type="molecule type" value="Genomic_DNA"/>
</dbReference>
<reference evidence="1" key="1">
    <citation type="submission" date="2019-03" db="EMBL/GenBank/DDBJ databases">
        <title>Long read genome sequence of the mycoparasitic Pythium oligandrum ATCC 38472 isolated from sugarbeet rhizosphere.</title>
        <authorList>
            <person name="Gaulin E."/>
        </authorList>
    </citation>
    <scope>NUCLEOTIDE SEQUENCE</scope>
    <source>
        <strain evidence="1">ATCC 38472_TT</strain>
    </source>
</reference>
<proteinExistence type="predicted"/>
<dbReference type="Gene3D" id="3.90.550.10">
    <property type="entry name" value="Spore Coat Polysaccharide Biosynthesis Protein SpsA, Chain A"/>
    <property type="match status" value="1"/>
</dbReference>
<dbReference type="AlphaFoldDB" id="A0A8K1CBY7"/>
<dbReference type="PANTHER" id="PTHR44366">
    <property type="entry name" value="UDP-N-ACETYLGLUCOSAMINE--PEPTIDE N-ACETYLGLUCOSAMINYLTRANSFERASE 110 KDA SUBUNIT"/>
    <property type="match status" value="1"/>
</dbReference>
<dbReference type="PANTHER" id="PTHR44366:SF1">
    <property type="entry name" value="UDP-N-ACETYLGLUCOSAMINE--PEPTIDE N-ACETYLGLUCOSAMINYLTRANSFERASE 110 KDA SUBUNIT"/>
    <property type="match status" value="1"/>
</dbReference>
<dbReference type="InterPro" id="IPR011990">
    <property type="entry name" value="TPR-like_helical_dom_sf"/>
</dbReference>
<evidence type="ECO:0000313" key="2">
    <source>
        <dbReference type="Proteomes" id="UP000794436"/>
    </source>
</evidence>
<dbReference type="InterPro" id="IPR019734">
    <property type="entry name" value="TPR_rpt"/>
</dbReference>
<keyword evidence="2" id="KW-1185">Reference proteome</keyword>
<dbReference type="InterPro" id="IPR029044">
    <property type="entry name" value="Nucleotide-diphossugar_trans"/>
</dbReference>
<dbReference type="InterPro" id="IPR037919">
    <property type="entry name" value="OGT"/>
</dbReference>
<sequence length="393" mass="45154">MAHERVRGHVQLATLLSKTRRYEQAKKHYEHALQLLATQEESREAQGIRCALADVLARLGERHKAMALYEDVLAVQDDCVQAHVNLAAQLIIDDEMDRALRHCQRAIALDSAMNEAYYNLNVILRRLGRHKEAVEQCWTWIEAETGLSLRPQNARRHEQLLTDSVNNRLQVSVVCVKWGAKYASDYVDKLCSSIRRNVDAEQVEVEFVCLTDDPQGITSPDIAVIPLEDNWNGWWNKIQLFSPRIAGQLREHCVYIDLDTVIVGDVTSLLQTSTRTSFALLRTDDMANERRTGGYNSSIIVWHNVGDIYQSLYEVLKTHFSGISTYIYKLDHWFEMMLPHVAFVDDLEPQHVVEYQSLEGDERKVPENARVVCFPLQPKPHQATAPWISTHWQ</sequence>
<comment type="caution">
    <text evidence="1">The sequence shown here is derived from an EMBL/GenBank/DDBJ whole genome shotgun (WGS) entry which is preliminary data.</text>
</comment>
<dbReference type="GO" id="GO:0097363">
    <property type="term" value="F:protein O-acetylglucosaminyltransferase activity"/>
    <property type="evidence" value="ECO:0007669"/>
    <property type="project" value="TreeGrafter"/>
</dbReference>
<protein>
    <submittedName>
        <fullName evidence="1">Uncharacterized protein</fullName>
    </submittedName>
</protein>
<dbReference type="Gene3D" id="1.25.40.10">
    <property type="entry name" value="Tetratricopeptide repeat domain"/>
    <property type="match status" value="2"/>
</dbReference>
<evidence type="ECO:0000313" key="1">
    <source>
        <dbReference type="EMBL" id="TMW60198.1"/>
    </source>
</evidence>